<comment type="catalytic activity">
    <reaction evidence="1">
        <text>ATP + protein L-histidine = ADP + protein N-phospho-L-histidine.</text>
        <dbReference type="EC" id="2.7.13.3"/>
    </reaction>
</comment>
<keyword evidence="8" id="KW-0812">Transmembrane</keyword>
<sequence>MSILHRLSALPIRHKILLSIIGTSLIVVLLSTAVYLTVGWVGLKNKAVDEIETTANMFAQNVSAALSFGDVSAAGDLLLSLKALTELERACVYDKNAGGVLFASYTPAAKGLQCPKELAAVPEDLAGSLLHREKVFVGQDQLGTVVLQRSTDDLQGAMGLSVLVAVGMVLVSSLIAFLLTSFFRRLIEQPITQLVATTQRVSEESDFGLRAEKFANDEIGTLFDSFNGMLAQIQSRDLALSLAHDELKQQVTEVEEANAALNTTLKQLRETQEQLVNQEKMASLGGLVAGVAHEINTPIGVGVTAASTLHAATEDMSASYEAGRLTDSGLRKYVQTAIQSAGILLNNLNRAANLIHSFKQVAVDQTSSELRQFDLHNYLEEILLSLLPKLKKTNISVELNVPDNLLMQSFPGAFSQIITNLLMNSLVHAYPDTKEGTIRIDVDQEGEQIALHYRDDGVGMDRAALDKVFDPFFTTRRGDGGSGLGMHIVYNLVTQQLRGRIRMDSKPGEGVHVTLQIPQKLSMEEVA</sequence>
<evidence type="ECO:0000259" key="9">
    <source>
        <dbReference type="PROSITE" id="PS50109"/>
    </source>
</evidence>
<keyword evidence="8" id="KW-1133">Transmembrane helix</keyword>
<evidence type="ECO:0000313" key="11">
    <source>
        <dbReference type="EMBL" id="MBB3046690.1"/>
    </source>
</evidence>
<evidence type="ECO:0000256" key="7">
    <source>
        <dbReference type="SAM" id="Coils"/>
    </source>
</evidence>
<dbReference type="InterPro" id="IPR003594">
    <property type="entry name" value="HATPase_dom"/>
</dbReference>
<organism evidence="11 12">
    <name type="scientific">Litorivivens lipolytica</name>
    <dbReference type="NCBI Taxonomy" id="1524264"/>
    <lineage>
        <taxon>Bacteria</taxon>
        <taxon>Pseudomonadati</taxon>
        <taxon>Pseudomonadota</taxon>
        <taxon>Gammaproteobacteria</taxon>
        <taxon>Litorivivens</taxon>
    </lineage>
</organism>
<name>A0A7W4W3B7_9GAMM</name>
<accession>A0A7W4W3B7</accession>
<dbReference type="CDD" id="cd06225">
    <property type="entry name" value="HAMP"/>
    <property type="match status" value="1"/>
</dbReference>
<dbReference type="PRINTS" id="PR00344">
    <property type="entry name" value="BCTRLSENSOR"/>
</dbReference>
<dbReference type="Pfam" id="PF00672">
    <property type="entry name" value="HAMP"/>
    <property type="match status" value="1"/>
</dbReference>
<keyword evidence="7" id="KW-0175">Coiled coil</keyword>
<dbReference type="PANTHER" id="PTHR43065">
    <property type="entry name" value="SENSOR HISTIDINE KINASE"/>
    <property type="match status" value="1"/>
</dbReference>
<dbReference type="EC" id="2.7.13.3" evidence="3"/>
<dbReference type="InterPro" id="IPR036890">
    <property type="entry name" value="HATPase_C_sf"/>
</dbReference>
<proteinExistence type="predicted"/>
<dbReference type="PROSITE" id="PS50109">
    <property type="entry name" value="HIS_KIN"/>
    <property type="match status" value="1"/>
</dbReference>
<dbReference type="SUPFAM" id="SSF55874">
    <property type="entry name" value="ATPase domain of HSP90 chaperone/DNA topoisomerase II/histidine kinase"/>
    <property type="match status" value="1"/>
</dbReference>
<dbReference type="InterPro" id="IPR004358">
    <property type="entry name" value="Sig_transdc_His_kin-like_C"/>
</dbReference>
<dbReference type="PANTHER" id="PTHR43065:SF47">
    <property type="match status" value="1"/>
</dbReference>
<dbReference type="SUPFAM" id="SSF47384">
    <property type="entry name" value="Homodimeric domain of signal transducing histidine kinase"/>
    <property type="match status" value="1"/>
</dbReference>
<dbReference type="EMBL" id="JACHWY010000001">
    <property type="protein sequence ID" value="MBB3046690.1"/>
    <property type="molecule type" value="Genomic_DNA"/>
</dbReference>
<comment type="caution">
    <text evidence="11">The sequence shown here is derived from an EMBL/GenBank/DDBJ whole genome shotgun (WGS) entry which is preliminary data.</text>
</comment>
<keyword evidence="4" id="KW-0597">Phosphoprotein</keyword>
<dbReference type="Pfam" id="PF02518">
    <property type="entry name" value="HATPase_c"/>
    <property type="match status" value="1"/>
</dbReference>
<dbReference type="InterPro" id="IPR033417">
    <property type="entry name" value="CHASE8"/>
</dbReference>
<evidence type="ECO:0000256" key="4">
    <source>
        <dbReference type="ARBA" id="ARBA00022553"/>
    </source>
</evidence>
<dbReference type="InterPro" id="IPR003660">
    <property type="entry name" value="HAMP_dom"/>
</dbReference>
<protein>
    <recommendedName>
        <fullName evidence="3">histidine kinase</fullName>
        <ecNumber evidence="3">2.7.13.3</ecNumber>
    </recommendedName>
</protein>
<dbReference type="Pfam" id="PF17152">
    <property type="entry name" value="CHASE8"/>
    <property type="match status" value="1"/>
</dbReference>
<dbReference type="SMART" id="SM00387">
    <property type="entry name" value="HATPase_c"/>
    <property type="match status" value="1"/>
</dbReference>
<dbReference type="InterPro" id="IPR036097">
    <property type="entry name" value="HisK_dim/P_sf"/>
</dbReference>
<dbReference type="CDD" id="cd00082">
    <property type="entry name" value="HisKA"/>
    <property type="match status" value="1"/>
</dbReference>
<feature type="domain" description="HAMP" evidence="10">
    <location>
        <begin position="185"/>
        <end position="238"/>
    </location>
</feature>
<feature type="coiled-coil region" evidence="7">
    <location>
        <begin position="244"/>
        <end position="281"/>
    </location>
</feature>
<evidence type="ECO:0000256" key="6">
    <source>
        <dbReference type="ARBA" id="ARBA00022777"/>
    </source>
</evidence>
<dbReference type="GO" id="GO:0016020">
    <property type="term" value="C:membrane"/>
    <property type="evidence" value="ECO:0007669"/>
    <property type="project" value="UniProtKB-SubCell"/>
</dbReference>
<dbReference type="SUPFAM" id="SSF158472">
    <property type="entry name" value="HAMP domain-like"/>
    <property type="match status" value="1"/>
</dbReference>
<gene>
    <name evidence="11" type="ORF">FHR99_000926</name>
</gene>
<comment type="subcellular location">
    <subcellularLocation>
        <location evidence="2">Membrane</location>
    </subcellularLocation>
</comment>
<keyword evidence="12" id="KW-1185">Reference proteome</keyword>
<feature type="transmembrane region" description="Helical" evidence="8">
    <location>
        <begin position="157"/>
        <end position="179"/>
    </location>
</feature>
<feature type="transmembrane region" description="Helical" evidence="8">
    <location>
        <begin position="16"/>
        <end position="38"/>
    </location>
</feature>
<keyword evidence="6 11" id="KW-0418">Kinase</keyword>
<dbReference type="PROSITE" id="PS50885">
    <property type="entry name" value="HAMP"/>
    <property type="match status" value="1"/>
</dbReference>
<evidence type="ECO:0000256" key="5">
    <source>
        <dbReference type="ARBA" id="ARBA00022679"/>
    </source>
</evidence>
<evidence type="ECO:0000256" key="8">
    <source>
        <dbReference type="SAM" id="Phobius"/>
    </source>
</evidence>
<dbReference type="Gene3D" id="6.10.340.10">
    <property type="match status" value="1"/>
</dbReference>
<keyword evidence="5" id="KW-0808">Transferase</keyword>
<dbReference type="Gene3D" id="3.30.565.10">
    <property type="entry name" value="Histidine kinase-like ATPase, C-terminal domain"/>
    <property type="match status" value="1"/>
</dbReference>
<evidence type="ECO:0000256" key="1">
    <source>
        <dbReference type="ARBA" id="ARBA00000085"/>
    </source>
</evidence>
<evidence type="ECO:0000256" key="3">
    <source>
        <dbReference type="ARBA" id="ARBA00012438"/>
    </source>
</evidence>
<evidence type="ECO:0000313" key="12">
    <source>
        <dbReference type="Proteomes" id="UP000537130"/>
    </source>
</evidence>
<dbReference type="RefSeq" id="WP_183409370.1">
    <property type="nucleotide sequence ID" value="NZ_JACHWY010000001.1"/>
</dbReference>
<dbReference type="SMART" id="SM00304">
    <property type="entry name" value="HAMP"/>
    <property type="match status" value="1"/>
</dbReference>
<evidence type="ECO:0000256" key="2">
    <source>
        <dbReference type="ARBA" id="ARBA00004370"/>
    </source>
</evidence>
<evidence type="ECO:0000259" key="10">
    <source>
        <dbReference type="PROSITE" id="PS50885"/>
    </source>
</evidence>
<dbReference type="InterPro" id="IPR003661">
    <property type="entry name" value="HisK_dim/P_dom"/>
</dbReference>
<keyword evidence="8" id="KW-0472">Membrane</keyword>
<dbReference type="Gene3D" id="1.10.287.130">
    <property type="match status" value="1"/>
</dbReference>
<dbReference type="Proteomes" id="UP000537130">
    <property type="component" value="Unassembled WGS sequence"/>
</dbReference>
<reference evidence="11 12" key="1">
    <citation type="submission" date="2020-08" db="EMBL/GenBank/DDBJ databases">
        <title>Genomic Encyclopedia of Type Strains, Phase III (KMG-III): the genomes of soil and plant-associated and newly described type strains.</title>
        <authorList>
            <person name="Whitman W."/>
        </authorList>
    </citation>
    <scope>NUCLEOTIDE SEQUENCE [LARGE SCALE GENOMIC DNA]</scope>
    <source>
        <strain evidence="11 12">CECT 8654</strain>
    </source>
</reference>
<dbReference type="AlphaFoldDB" id="A0A7W4W3B7"/>
<dbReference type="GO" id="GO:0000155">
    <property type="term" value="F:phosphorelay sensor kinase activity"/>
    <property type="evidence" value="ECO:0007669"/>
    <property type="project" value="InterPro"/>
</dbReference>
<feature type="domain" description="Histidine kinase" evidence="9">
    <location>
        <begin position="290"/>
        <end position="521"/>
    </location>
</feature>
<dbReference type="InterPro" id="IPR005467">
    <property type="entry name" value="His_kinase_dom"/>
</dbReference>